<proteinExistence type="predicted"/>
<keyword evidence="9 12" id="KW-1133">Transmembrane helix</keyword>
<keyword evidence="4" id="KW-1003">Cell membrane</keyword>
<feature type="region of interest" description="Disordered" evidence="11">
    <location>
        <begin position="1"/>
        <end position="24"/>
    </location>
</feature>
<dbReference type="SUPFAM" id="SSF55874">
    <property type="entry name" value="ATPase domain of HSP90 chaperone/DNA topoisomerase II/histidine kinase"/>
    <property type="match status" value="1"/>
</dbReference>
<evidence type="ECO:0000256" key="4">
    <source>
        <dbReference type="ARBA" id="ARBA00022475"/>
    </source>
</evidence>
<keyword evidence="15" id="KW-1185">Reference proteome</keyword>
<dbReference type="InterPro" id="IPR003594">
    <property type="entry name" value="HATPase_dom"/>
</dbReference>
<keyword evidence="6" id="KW-0808">Transferase</keyword>
<dbReference type="EMBL" id="FNZE01000011">
    <property type="protein sequence ID" value="SEJ56599.1"/>
    <property type="molecule type" value="Genomic_DNA"/>
</dbReference>
<evidence type="ECO:0000256" key="6">
    <source>
        <dbReference type="ARBA" id="ARBA00022679"/>
    </source>
</evidence>
<dbReference type="PRINTS" id="PR00344">
    <property type="entry name" value="BCTRLSENSOR"/>
</dbReference>
<evidence type="ECO:0000256" key="11">
    <source>
        <dbReference type="SAM" id="MobiDB-lite"/>
    </source>
</evidence>
<dbReference type="PANTHER" id="PTHR43711:SF26">
    <property type="entry name" value="SENSOR HISTIDINE KINASE RCSC"/>
    <property type="match status" value="1"/>
</dbReference>
<dbReference type="Proteomes" id="UP000242930">
    <property type="component" value="Unassembled WGS sequence"/>
</dbReference>
<dbReference type="PANTHER" id="PTHR43711">
    <property type="entry name" value="TWO-COMPONENT HISTIDINE KINASE"/>
    <property type="match status" value="1"/>
</dbReference>
<dbReference type="InterPro" id="IPR050736">
    <property type="entry name" value="Sensor_HK_Regulatory"/>
</dbReference>
<evidence type="ECO:0000256" key="9">
    <source>
        <dbReference type="ARBA" id="ARBA00022989"/>
    </source>
</evidence>
<gene>
    <name evidence="14" type="ORF">SAMN05216201_1116</name>
</gene>
<feature type="transmembrane region" description="Helical" evidence="12">
    <location>
        <begin position="34"/>
        <end position="56"/>
    </location>
</feature>
<dbReference type="InterPro" id="IPR036890">
    <property type="entry name" value="HATPase_C_sf"/>
</dbReference>
<evidence type="ECO:0000256" key="7">
    <source>
        <dbReference type="ARBA" id="ARBA00022692"/>
    </source>
</evidence>
<dbReference type="Gene3D" id="1.10.287.130">
    <property type="match status" value="1"/>
</dbReference>
<evidence type="ECO:0000256" key="3">
    <source>
        <dbReference type="ARBA" id="ARBA00012438"/>
    </source>
</evidence>
<dbReference type="SUPFAM" id="SSF47384">
    <property type="entry name" value="Homodimeric domain of signal transducing histidine kinase"/>
    <property type="match status" value="1"/>
</dbReference>
<dbReference type="SMART" id="SM00388">
    <property type="entry name" value="HisKA"/>
    <property type="match status" value="1"/>
</dbReference>
<protein>
    <recommendedName>
        <fullName evidence="3">histidine kinase</fullName>
        <ecNumber evidence="3">2.7.13.3</ecNumber>
    </recommendedName>
</protein>
<dbReference type="Gene3D" id="3.30.565.10">
    <property type="entry name" value="Histidine kinase-like ATPase, C-terminal domain"/>
    <property type="match status" value="1"/>
</dbReference>
<evidence type="ECO:0000256" key="2">
    <source>
        <dbReference type="ARBA" id="ARBA00004651"/>
    </source>
</evidence>
<dbReference type="EC" id="2.7.13.3" evidence="3"/>
<dbReference type="STRING" id="915471.SAMN05216201_1116"/>
<evidence type="ECO:0000256" key="8">
    <source>
        <dbReference type="ARBA" id="ARBA00022777"/>
    </source>
</evidence>
<dbReference type="InterPro" id="IPR003661">
    <property type="entry name" value="HisK_dim/P_dom"/>
</dbReference>
<dbReference type="SUPFAM" id="SSF103190">
    <property type="entry name" value="Sensory domain-like"/>
    <property type="match status" value="1"/>
</dbReference>
<dbReference type="PROSITE" id="PS50109">
    <property type="entry name" value="HIS_KIN"/>
    <property type="match status" value="1"/>
</dbReference>
<dbReference type="AlphaFoldDB" id="A0A1H6ZSY8"/>
<keyword evidence="8 14" id="KW-0418">Kinase</keyword>
<evidence type="ECO:0000313" key="14">
    <source>
        <dbReference type="EMBL" id="SEJ56599.1"/>
    </source>
</evidence>
<feature type="transmembrane region" description="Helical" evidence="12">
    <location>
        <begin position="314"/>
        <end position="336"/>
    </location>
</feature>
<dbReference type="InterPro" id="IPR004358">
    <property type="entry name" value="Sig_transdc_His_kin-like_C"/>
</dbReference>
<comment type="subcellular location">
    <subcellularLocation>
        <location evidence="2">Cell membrane</location>
        <topology evidence="2">Multi-pass membrane protein</topology>
    </subcellularLocation>
</comment>
<dbReference type="CDD" id="cd12915">
    <property type="entry name" value="PDC2_DGC_like"/>
    <property type="match status" value="1"/>
</dbReference>
<dbReference type="Pfam" id="PF00512">
    <property type="entry name" value="HisKA"/>
    <property type="match status" value="1"/>
</dbReference>
<dbReference type="Pfam" id="PF02518">
    <property type="entry name" value="HATPase_c"/>
    <property type="match status" value="1"/>
</dbReference>
<evidence type="ECO:0000313" key="15">
    <source>
        <dbReference type="Proteomes" id="UP000242930"/>
    </source>
</evidence>
<evidence type="ECO:0000256" key="10">
    <source>
        <dbReference type="ARBA" id="ARBA00023012"/>
    </source>
</evidence>
<sequence>MTHPASSALPVTTRAQPPLPPAFNPGGSWREGRLAYVLLLGLTLLLVTALWSGVILKTSSEQVRTEDDLKRDTLNLARAFEAHAARTITSADQSLRFLQQQYELHGRQVDIRALVRDGLIISNIFNQLGIIDENGIYILSNLPQHTPIDLSDREHFRIHRDNDTDELWVSKPVLGRASGKWSIQMTRRIDKPDGSFGGVAVISIDPFYFTSLYNDVEIGRDGIITVVGFDGIVRARRSSTEEELNGNIGRDISGSPLFKLLKQESQGHYISASRVDGVERIFSFRKVLGLPLAVVVGVGREEAMADYLQRRNGYFLFAGLMSAVILLFGLLSAGLLRRQHAISARLRQSQARAESANRLKSEFLASMSHELRTPLNGIVGYAEYLRETGADATSREFAGIIHKSSRHLLNLLNDILDQASIEAGRMQLFLREEDLRNLIKDALDMHRAFATSKGLSLEADLPDDLPANLRSDRTRLLQVLSNLLHNAIKFTATGQVRLRVSRHGDELCFAVEDSGPGIAAGQHGLIFERFRQADVFVTRQHAGTGLGLALSRELAAIMGGSISLNSVPGQGSTFTLHLPLSPQENR</sequence>
<evidence type="ECO:0000256" key="5">
    <source>
        <dbReference type="ARBA" id="ARBA00022553"/>
    </source>
</evidence>
<keyword evidence="5" id="KW-0597">Phosphoprotein</keyword>
<dbReference type="CDD" id="cd00082">
    <property type="entry name" value="HisKA"/>
    <property type="match status" value="1"/>
</dbReference>
<dbReference type="InterPro" id="IPR005467">
    <property type="entry name" value="His_kinase_dom"/>
</dbReference>
<keyword evidence="7 12" id="KW-0812">Transmembrane</keyword>
<accession>A0A1H6ZSY8</accession>
<dbReference type="CDD" id="cd12914">
    <property type="entry name" value="PDC1_DGC_like"/>
    <property type="match status" value="1"/>
</dbReference>
<dbReference type="GO" id="GO:0005886">
    <property type="term" value="C:plasma membrane"/>
    <property type="evidence" value="ECO:0007669"/>
    <property type="project" value="UniProtKB-SubCell"/>
</dbReference>
<dbReference type="InterPro" id="IPR054327">
    <property type="entry name" value="His-kinase-like_sensor"/>
</dbReference>
<dbReference type="InterPro" id="IPR036097">
    <property type="entry name" value="HisK_dim/P_sf"/>
</dbReference>
<dbReference type="SMART" id="SM00387">
    <property type="entry name" value="HATPase_c"/>
    <property type="match status" value="1"/>
</dbReference>
<dbReference type="InterPro" id="IPR029151">
    <property type="entry name" value="Sensor-like_sf"/>
</dbReference>
<dbReference type="RefSeq" id="WP_212633240.1">
    <property type="nucleotide sequence ID" value="NZ_FNZE01000011.1"/>
</dbReference>
<dbReference type="GO" id="GO:0000155">
    <property type="term" value="F:phosphorelay sensor kinase activity"/>
    <property type="evidence" value="ECO:0007669"/>
    <property type="project" value="InterPro"/>
</dbReference>
<organism evidence="14 15">
    <name type="scientific">Pseudomonas linyingensis</name>
    <dbReference type="NCBI Taxonomy" id="915471"/>
    <lineage>
        <taxon>Bacteria</taxon>
        <taxon>Pseudomonadati</taxon>
        <taxon>Pseudomonadota</taxon>
        <taxon>Gammaproteobacteria</taxon>
        <taxon>Pseudomonadales</taxon>
        <taxon>Pseudomonadaceae</taxon>
        <taxon>Pseudomonas</taxon>
    </lineage>
</organism>
<dbReference type="FunFam" id="3.30.565.10:FF:000010">
    <property type="entry name" value="Sensor histidine kinase RcsC"/>
    <property type="match status" value="1"/>
</dbReference>
<dbReference type="Gene3D" id="3.30.450.20">
    <property type="entry name" value="PAS domain"/>
    <property type="match status" value="2"/>
</dbReference>
<evidence type="ECO:0000259" key="13">
    <source>
        <dbReference type="PROSITE" id="PS50109"/>
    </source>
</evidence>
<reference evidence="15" key="1">
    <citation type="submission" date="2016-10" db="EMBL/GenBank/DDBJ databases">
        <authorList>
            <person name="Varghese N."/>
            <person name="Submissions S."/>
        </authorList>
    </citation>
    <scope>NUCLEOTIDE SEQUENCE [LARGE SCALE GENOMIC DNA]</scope>
    <source>
        <strain evidence="15">LMG 25967</strain>
    </source>
</reference>
<dbReference type="Pfam" id="PF22588">
    <property type="entry name" value="dCache_1_like"/>
    <property type="match status" value="1"/>
</dbReference>
<keyword evidence="10" id="KW-0902">Two-component regulatory system</keyword>
<evidence type="ECO:0000256" key="1">
    <source>
        <dbReference type="ARBA" id="ARBA00000085"/>
    </source>
</evidence>
<keyword evidence="12" id="KW-0472">Membrane</keyword>
<evidence type="ECO:0000256" key="12">
    <source>
        <dbReference type="SAM" id="Phobius"/>
    </source>
</evidence>
<name>A0A1H6ZSY8_9PSED</name>
<comment type="catalytic activity">
    <reaction evidence="1">
        <text>ATP + protein L-histidine = ADP + protein N-phospho-L-histidine.</text>
        <dbReference type="EC" id="2.7.13.3"/>
    </reaction>
</comment>
<feature type="domain" description="Histidine kinase" evidence="13">
    <location>
        <begin position="366"/>
        <end position="582"/>
    </location>
</feature>
<dbReference type="CDD" id="cd16922">
    <property type="entry name" value="HATPase_EvgS-ArcB-TorS-like"/>
    <property type="match status" value="1"/>
</dbReference>